<name>A0A6J6LC47_9ZZZZ</name>
<protein>
    <submittedName>
        <fullName evidence="3">Unannotated protein</fullName>
    </submittedName>
</protein>
<keyword evidence="1" id="KW-0812">Transmembrane</keyword>
<organism evidence="3">
    <name type="scientific">freshwater metagenome</name>
    <dbReference type="NCBI Taxonomy" id="449393"/>
    <lineage>
        <taxon>unclassified sequences</taxon>
        <taxon>metagenomes</taxon>
        <taxon>ecological metagenomes</taxon>
    </lineage>
</organism>
<evidence type="ECO:0000313" key="3">
    <source>
        <dbReference type="EMBL" id="CAB4658194.1"/>
    </source>
</evidence>
<accession>A0A6J6LC47</accession>
<gene>
    <name evidence="2" type="ORF">UFOPK1908_00257</name>
    <name evidence="3" type="ORF">UFOPK2282_00368</name>
</gene>
<evidence type="ECO:0000256" key="1">
    <source>
        <dbReference type="SAM" id="Phobius"/>
    </source>
</evidence>
<feature type="transmembrane region" description="Helical" evidence="1">
    <location>
        <begin position="31"/>
        <end position="50"/>
    </location>
</feature>
<keyword evidence="1" id="KW-1133">Transmembrane helix</keyword>
<proteinExistence type="predicted"/>
<dbReference type="EMBL" id="CAEZVB010000005">
    <property type="protein sequence ID" value="CAB4614102.1"/>
    <property type="molecule type" value="Genomic_DNA"/>
</dbReference>
<dbReference type="EMBL" id="CAEZWR010000028">
    <property type="protein sequence ID" value="CAB4658194.1"/>
    <property type="molecule type" value="Genomic_DNA"/>
</dbReference>
<sequence length="223" mass="23404">MTGFAIKRSRSADDFPPGAFVVQKKWRDARIWLGLGFIVAAMFIGAFVMSSGKATSTVWRATRDLPIGAVPEVEPVSVALGDAASAYLPTSELPQGRMKLPVVSGGLLPRNAVGAAVPSTSRLVTIPVDPMRVPVGLAAGDVVDVWASAPKINDGVPLLPTQVLTNIRVADVDREASAMGGELPVVLDIAQSQTAQLISATRADISLVLVPMSSQSFYGEILQ</sequence>
<keyword evidence="1" id="KW-0472">Membrane</keyword>
<reference evidence="3" key="1">
    <citation type="submission" date="2020-05" db="EMBL/GenBank/DDBJ databases">
        <authorList>
            <person name="Chiriac C."/>
            <person name="Salcher M."/>
            <person name="Ghai R."/>
            <person name="Kavagutti S V."/>
        </authorList>
    </citation>
    <scope>NUCLEOTIDE SEQUENCE</scope>
</reference>
<dbReference type="AlphaFoldDB" id="A0A6J6LC47"/>
<evidence type="ECO:0000313" key="2">
    <source>
        <dbReference type="EMBL" id="CAB4614102.1"/>
    </source>
</evidence>